<keyword evidence="9" id="KW-1133">Transmembrane helix</keyword>
<evidence type="ECO:0000259" key="11">
    <source>
        <dbReference type="PROSITE" id="PS50113"/>
    </source>
</evidence>
<keyword evidence="9" id="KW-0472">Membrane</keyword>
<feature type="domain" description="PAC" evidence="11">
    <location>
        <begin position="280"/>
        <end position="334"/>
    </location>
</feature>
<dbReference type="PANTHER" id="PTHR41523">
    <property type="entry name" value="TWO-COMPONENT SYSTEM SENSOR PROTEIN"/>
    <property type="match status" value="1"/>
</dbReference>
<evidence type="ECO:0000256" key="3">
    <source>
        <dbReference type="ARBA" id="ARBA00022553"/>
    </source>
</evidence>
<evidence type="ECO:0000256" key="5">
    <source>
        <dbReference type="ARBA" id="ARBA00022741"/>
    </source>
</evidence>
<reference evidence="12 13" key="1">
    <citation type="submission" date="2017-11" db="EMBL/GenBank/DDBJ databases">
        <title>Genome-resolved metagenomics identifies genetic mobility, metabolic interactions, and unexpected diversity in perchlorate-reducing communities.</title>
        <authorList>
            <person name="Barnum T.P."/>
            <person name="Figueroa I.A."/>
            <person name="Carlstrom C.I."/>
            <person name="Lucas L.N."/>
            <person name="Engelbrektson A.L."/>
            <person name="Coates J.D."/>
        </authorList>
    </citation>
    <scope>NUCLEOTIDE SEQUENCE [LARGE SCALE GENOMIC DNA]</scope>
    <source>
        <strain evidence="12">BM706</strain>
    </source>
</reference>
<feature type="transmembrane region" description="Helical" evidence="9">
    <location>
        <begin position="163"/>
        <end position="180"/>
    </location>
</feature>
<dbReference type="PROSITE" id="PS50113">
    <property type="entry name" value="PAC"/>
    <property type="match status" value="1"/>
</dbReference>
<evidence type="ECO:0000256" key="9">
    <source>
        <dbReference type="SAM" id="Phobius"/>
    </source>
</evidence>
<evidence type="ECO:0000256" key="6">
    <source>
        <dbReference type="ARBA" id="ARBA00022777"/>
    </source>
</evidence>
<comment type="catalytic activity">
    <reaction evidence="1">
        <text>ATP + protein L-histidine = ADP + protein N-phospho-L-histidine.</text>
        <dbReference type="EC" id="2.7.13.3"/>
    </reaction>
</comment>
<evidence type="ECO:0000313" key="12">
    <source>
        <dbReference type="EMBL" id="PLX17649.1"/>
    </source>
</evidence>
<dbReference type="Gene3D" id="3.30.450.20">
    <property type="entry name" value="PAS domain"/>
    <property type="match status" value="2"/>
</dbReference>
<dbReference type="PANTHER" id="PTHR41523:SF8">
    <property type="entry name" value="ETHYLENE RESPONSE SENSOR PROTEIN"/>
    <property type="match status" value="1"/>
</dbReference>
<dbReference type="Proteomes" id="UP000234857">
    <property type="component" value="Unassembled WGS sequence"/>
</dbReference>
<evidence type="ECO:0000256" key="1">
    <source>
        <dbReference type="ARBA" id="ARBA00000085"/>
    </source>
</evidence>
<feature type="domain" description="PAS" evidence="10">
    <location>
        <begin position="210"/>
        <end position="262"/>
    </location>
</feature>
<keyword evidence="7" id="KW-0067">ATP-binding</keyword>
<dbReference type="GO" id="GO:0005524">
    <property type="term" value="F:ATP binding"/>
    <property type="evidence" value="ECO:0007669"/>
    <property type="project" value="UniProtKB-KW"/>
</dbReference>
<evidence type="ECO:0000256" key="2">
    <source>
        <dbReference type="ARBA" id="ARBA00012438"/>
    </source>
</evidence>
<accession>A0A2N5ZG75</accession>
<comment type="caution">
    <text evidence="12">The sequence shown here is derived from an EMBL/GenBank/DDBJ whole genome shotgun (WGS) entry which is preliminary data.</text>
</comment>
<dbReference type="NCBIfam" id="TIGR00229">
    <property type="entry name" value="sensory_box"/>
    <property type="match status" value="1"/>
</dbReference>
<keyword evidence="4" id="KW-0808">Transferase</keyword>
<keyword evidence="3" id="KW-0597">Phosphoprotein</keyword>
<proteinExistence type="predicted"/>
<evidence type="ECO:0000256" key="8">
    <source>
        <dbReference type="ARBA" id="ARBA00023026"/>
    </source>
</evidence>
<dbReference type="SMART" id="SM00091">
    <property type="entry name" value="PAS"/>
    <property type="match status" value="2"/>
</dbReference>
<dbReference type="GO" id="GO:0004673">
    <property type="term" value="F:protein histidine kinase activity"/>
    <property type="evidence" value="ECO:0007669"/>
    <property type="project" value="UniProtKB-EC"/>
</dbReference>
<name>A0A2N5ZG75_MUIH1</name>
<keyword evidence="5" id="KW-0547">Nucleotide-binding</keyword>
<dbReference type="InterPro" id="IPR000014">
    <property type="entry name" value="PAS"/>
</dbReference>
<dbReference type="Pfam" id="PF13426">
    <property type="entry name" value="PAS_9"/>
    <property type="match status" value="1"/>
</dbReference>
<dbReference type="CDD" id="cd00130">
    <property type="entry name" value="PAS"/>
    <property type="match status" value="1"/>
</dbReference>
<dbReference type="EC" id="2.7.13.3" evidence="2"/>
<dbReference type="SUPFAM" id="SSF55785">
    <property type="entry name" value="PYP-like sensor domain (PAS domain)"/>
    <property type="match status" value="2"/>
</dbReference>
<evidence type="ECO:0000256" key="7">
    <source>
        <dbReference type="ARBA" id="ARBA00022840"/>
    </source>
</evidence>
<protein>
    <recommendedName>
        <fullName evidence="2">histidine kinase</fullName>
        <ecNumber evidence="2">2.7.13.3</ecNumber>
    </recommendedName>
</protein>
<keyword evidence="6" id="KW-0418">Kinase</keyword>
<dbReference type="InterPro" id="IPR035965">
    <property type="entry name" value="PAS-like_dom_sf"/>
</dbReference>
<dbReference type="InterPro" id="IPR000700">
    <property type="entry name" value="PAS-assoc_C"/>
</dbReference>
<evidence type="ECO:0000259" key="10">
    <source>
        <dbReference type="PROSITE" id="PS50112"/>
    </source>
</evidence>
<evidence type="ECO:0000313" key="13">
    <source>
        <dbReference type="Proteomes" id="UP000234857"/>
    </source>
</evidence>
<dbReference type="EMBL" id="PKTG01000083">
    <property type="protein sequence ID" value="PLX17649.1"/>
    <property type="molecule type" value="Genomic_DNA"/>
</dbReference>
<evidence type="ECO:0000256" key="4">
    <source>
        <dbReference type="ARBA" id="ARBA00022679"/>
    </source>
</evidence>
<gene>
    <name evidence="12" type="ORF">C0601_06370</name>
</gene>
<keyword evidence="9" id="KW-0812">Transmembrane</keyword>
<organism evidence="12 13">
    <name type="scientific">Muiribacterium halophilum</name>
    <dbReference type="NCBI Taxonomy" id="2053465"/>
    <lineage>
        <taxon>Bacteria</taxon>
        <taxon>Candidatus Muiribacteriota</taxon>
        <taxon>Candidatus Muiribacteriia</taxon>
        <taxon>Candidatus Muiribacteriales</taxon>
        <taxon>Candidatus Muiribacteriaceae</taxon>
        <taxon>Candidatus Muiribacterium</taxon>
    </lineage>
</organism>
<keyword evidence="8" id="KW-0843">Virulence</keyword>
<dbReference type="AlphaFoldDB" id="A0A2N5ZG75"/>
<sequence>MFEYFKDEQERITFLKDIRFINNNEKIFYIKDKEIKSDNFKKEDPGYKSYLNTRFNDVDNISKIDPSDKGFFLTTVVRGGVVKHKIDLSSLLNNTLFEIKDKLEFSYDISLGDISILKNNKRDIDFKENFIESHTFAGLDLDVKVYVPKEYYKEKTLIHRDHWVILGVFTIFFIFLSVIYNSHIRFEKSLLEKVKQERDIKGSLDVLEADNAFLLSIIENTSDAIIGYTLSEKITSWNKGASDLFGLNKEETIGRDINYIFDDKKGDLNWIFDEVKKGRKIIEYNTFGKTKDGKELNLSLTMTPVLSSKDDVIGTAIIARDISNRLLYEKELKRQEKEKQLILDSIDETVLFIDREFKIIWSNDALKRNFPKYVETGNEKCYELFHELDNPCANCVVETAFDTGRKMSMRQRFG</sequence>
<dbReference type="PROSITE" id="PS50112">
    <property type="entry name" value="PAS"/>
    <property type="match status" value="1"/>
</dbReference>